<evidence type="ECO:0000313" key="7">
    <source>
        <dbReference type="EMBL" id="MBM7130203.1"/>
    </source>
</evidence>
<evidence type="ECO:0000256" key="2">
    <source>
        <dbReference type="ARBA" id="ARBA00022759"/>
    </source>
</evidence>
<gene>
    <name evidence="7" type="primary">vsr</name>
    <name evidence="7" type="ORF">ISS99_11740</name>
</gene>
<dbReference type="Pfam" id="PF03852">
    <property type="entry name" value="Vsr"/>
    <property type="match status" value="1"/>
</dbReference>
<dbReference type="InterPro" id="IPR004603">
    <property type="entry name" value="DNA_mismatch_endonuc_vsr"/>
</dbReference>
<evidence type="ECO:0000256" key="6">
    <source>
        <dbReference type="ARBA" id="ARBA00029466"/>
    </source>
</evidence>
<evidence type="ECO:0000256" key="4">
    <source>
        <dbReference type="ARBA" id="ARBA00022801"/>
    </source>
</evidence>
<name>A0ABS2KGA0_9GAMM</name>
<dbReference type="Gene3D" id="3.40.960.10">
    <property type="entry name" value="VSR Endonuclease"/>
    <property type="match status" value="1"/>
</dbReference>
<dbReference type="InterPro" id="IPR011335">
    <property type="entry name" value="Restrct_endonuc-II-like"/>
</dbReference>
<comment type="similarity">
    <text evidence="6">Belongs to the Vsr family.</text>
</comment>
<protein>
    <submittedName>
        <fullName evidence="7">DNA mismatch endonuclease Vsr</fullName>
    </submittedName>
</protein>
<dbReference type="RefSeq" id="WP_204631806.1">
    <property type="nucleotide sequence ID" value="NZ_BSOC01000002.1"/>
</dbReference>
<evidence type="ECO:0000256" key="1">
    <source>
        <dbReference type="ARBA" id="ARBA00022722"/>
    </source>
</evidence>
<evidence type="ECO:0000256" key="5">
    <source>
        <dbReference type="ARBA" id="ARBA00023204"/>
    </source>
</evidence>
<proteinExistence type="inferred from homology"/>
<dbReference type="EMBL" id="JADIKF010000039">
    <property type="protein sequence ID" value="MBM7130203.1"/>
    <property type="molecule type" value="Genomic_DNA"/>
</dbReference>
<keyword evidence="1" id="KW-0540">Nuclease</keyword>
<evidence type="ECO:0000256" key="3">
    <source>
        <dbReference type="ARBA" id="ARBA00022763"/>
    </source>
</evidence>
<keyword evidence="2 7" id="KW-0255">Endonuclease</keyword>
<keyword evidence="5" id="KW-0234">DNA repair</keyword>
<accession>A0ABS2KGA0</accession>
<comment type="caution">
    <text evidence="7">The sequence shown here is derived from an EMBL/GenBank/DDBJ whole genome shotgun (WGS) entry which is preliminary data.</text>
</comment>
<keyword evidence="3" id="KW-0227">DNA damage</keyword>
<reference evidence="7" key="1">
    <citation type="submission" date="2020-10" db="EMBL/GenBank/DDBJ databases">
        <title>Phylogeny of dyella-like bacteria.</title>
        <authorList>
            <person name="Fu J."/>
        </authorList>
    </citation>
    <scope>NUCLEOTIDE SEQUENCE</scope>
    <source>
        <strain evidence="7">DHON07</strain>
    </source>
</reference>
<keyword evidence="8" id="KW-1185">Reference proteome</keyword>
<keyword evidence="4" id="KW-0378">Hydrolase</keyword>
<dbReference type="CDD" id="cd00221">
    <property type="entry name" value="Vsr"/>
    <property type="match status" value="1"/>
</dbReference>
<dbReference type="NCBIfam" id="TIGR00632">
    <property type="entry name" value="vsr"/>
    <property type="match status" value="1"/>
</dbReference>
<sequence length="164" mass="18850">MPGRARAKNEIPFKRPVERFGRASSPVLYTTRETSSRMARVRQSGSALELAVRQACWATGMRFTLSNRDLPGAPDLANRSRRWAIFVHGCFWHRHDCALATTPKSNRAYWAEKFARNVARDKAARLALSRLGFRVLTLWGCEVQREDVLRKRIRQFARHIQSPG</sequence>
<evidence type="ECO:0000313" key="8">
    <source>
        <dbReference type="Proteomes" id="UP001430193"/>
    </source>
</evidence>
<dbReference type="SUPFAM" id="SSF52980">
    <property type="entry name" value="Restriction endonuclease-like"/>
    <property type="match status" value="1"/>
</dbReference>
<dbReference type="Proteomes" id="UP001430193">
    <property type="component" value="Unassembled WGS sequence"/>
</dbReference>
<organism evidence="7 8">
    <name type="scientific">Dyella mobilis</name>
    <dbReference type="NCBI Taxonomy" id="1849582"/>
    <lineage>
        <taxon>Bacteria</taxon>
        <taxon>Pseudomonadati</taxon>
        <taxon>Pseudomonadota</taxon>
        <taxon>Gammaproteobacteria</taxon>
        <taxon>Lysobacterales</taxon>
        <taxon>Rhodanobacteraceae</taxon>
        <taxon>Dyella</taxon>
    </lineage>
</organism>
<dbReference type="GO" id="GO:0004519">
    <property type="term" value="F:endonuclease activity"/>
    <property type="evidence" value="ECO:0007669"/>
    <property type="project" value="UniProtKB-KW"/>
</dbReference>